<dbReference type="WBParaSite" id="maker-PairedContig_1654-snap-gene-0.2-mRNA-1">
    <property type="protein sequence ID" value="maker-PairedContig_1654-snap-gene-0.2-mRNA-1"/>
    <property type="gene ID" value="maker-PairedContig_1654-snap-gene-0.2"/>
</dbReference>
<accession>A0A1I8EEB1</accession>
<organism evidence="1">
    <name type="scientific">Wuchereria bancrofti</name>
    <dbReference type="NCBI Taxonomy" id="6293"/>
    <lineage>
        <taxon>Eukaryota</taxon>
        <taxon>Metazoa</taxon>
        <taxon>Ecdysozoa</taxon>
        <taxon>Nematoda</taxon>
        <taxon>Chromadorea</taxon>
        <taxon>Rhabditida</taxon>
        <taxon>Spirurina</taxon>
        <taxon>Spiruromorpha</taxon>
        <taxon>Filarioidea</taxon>
        <taxon>Onchocercidae</taxon>
        <taxon>Wuchereria</taxon>
    </lineage>
</organism>
<sequence length="77" mass="9205">MIWSERTRKKWNTRISEEAQRHEDDWDVVCFGQSGLGHLAHLTSRLPYRGLRNFRNECFFYILRLRQQHTSGAVVTV</sequence>
<evidence type="ECO:0000313" key="1">
    <source>
        <dbReference type="WBParaSite" id="maker-PairedContig_1654-snap-gene-0.2-mRNA-1"/>
    </source>
</evidence>
<reference evidence="1" key="1">
    <citation type="submission" date="2016-11" db="UniProtKB">
        <authorList>
            <consortium name="WormBaseParasite"/>
        </authorList>
    </citation>
    <scope>IDENTIFICATION</scope>
    <source>
        <strain evidence="1">pt0022</strain>
    </source>
</reference>
<name>A0A1I8EEB1_WUCBA</name>
<dbReference type="AlphaFoldDB" id="A0A1I8EEB1"/>
<protein>
    <submittedName>
        <fullName evidence="1">Uncharacterized protein</fullName>
    </submittedName>
</protein>
<proteinExistence type="predicted"/>